<name>A0A9W9BSQ0_9HYPO</name>
<organism evidence="1 2">
    <name type="scientific">Fusarium piperis</name>
    <dbReference type="NCBI Taxonomy" id="1435070"/>
    <lineage>
        <taxon>Eukaryota</taxon>
        <taxon>Fungi</taxon>
        <taxon>Dikarya</taxon>
        <taxon>Ascomycota</taxon>
        <taxon>Pezizomycotina</taxon>
        <taxon>Sordariomycetes</taxon>
        <taxon>Hypocreomycetidae</taxon>
        <taxon>Hypocreales</taxon>
        <taxon>Nectriaceae</taxon>
        <taxon>Fusarium</taxon>
        <taxon>Fusarium solani species complex</taxon>
    </lineage>
</organism>
<evidence type="ECO:0000313" key="2">
    <source>
        <dbReference type="Proteomes" id="UP001140502"/>
    </source>
</evidence>
<accession>A0A9W9BSQ0</accession>
<sequence>MVYSSLIHAAAYLSRRADRSESVAEEPWTDEQCVGHPITHDVHYPRQGVTVYTGEKILLSWQSDFNVTGKLTQKWSAELRDFTNMSFPEAWRYQIFSNVAFDYPSDDWKLWNQGCEEYWTLIERNWTIPEDLDLKNGKFAVIFRNETNPANRTSVLSDLFFIENNQTSTTTAPTQTVTVTIATPAATNGGAETAENTPAPTNDAGLSSGVKTGISIGVAALTTLLLLGL</sequence>
<dbReference type="Proteomes" id="UP001140502">
    <property type="component" value="Unassembled WGS sequence"/>
</dbReference>
<evidence type="ECO:0000313" key="1">
    <source>
        <dbReference type="EMBL" id="KAJ4326301.1"/>
    </source>
</evidence>
<comment type="caution">
    <text evidence="1">The sequence shown here is derived from an EMBL/GenBank/DDBJ whole genome shotgun (WGS) entry which is preliminary data.</text>
</comment>
<keyword evidence="2" id="KW-1185">Reference proteome</keyword>
<proteinExistence type="predicted"/>
<protein>
    <submittedName>
        <fullName evidence="1">Uncharacterized protein</fullName>
    </submittedName>
</protein>
<dbReference type="AlphaFoldDB" id="A0A9W9BSQ0"/>
<dbReference type="OrthoDB" id="5075531at2759"/>
<reference evidence="1" key="1">
    <citation type="submission" date="2022-10" db="EMBL/GenBank/DDBJ databases">
        <title>Tapping the CABI collections for fungal endophytes: first genome assemblies for Collariella, Neodidymelliopsis, Ascochyta clinopodiicola, Didymella pomorum, Didymosphaeria variabile, Neocosmospora piperis and Neocucurbitaria cava.</title>
        <authorList>
            <person name="Hill R."/>
        </authorList>
    </citation>
    <scope>NUCLEOTIDE SEQUENCE</scope>
    <source>
        <strain evidence="1">IMI 366586</strain>
    </source>
</reference>
<dbReference type="EMBL" id="JAPEUR010000043">
    <property type="protein sequence ID" value="KAJ4326301.1"/>
    <property type="molecule type" value="Genomic_DNA"/>
</dbReference>
<gene>
    <name evidence="1" type="ORF">N0V84_003167</name>
</gene>